<accession>A0A8J3GYH1</accession>
<gene>
    <name evidence="1" type="ORF">GCM10017056_23590</name>
</gene>
<organism evidence="1 2">
    <name type="scientific">Seohaeicola zhoushanensis</name>
    <dbReference type="NCBI Taxonomy" id="1569283"/>
    <lineage>
        <taxon>Bacteria</taxon>
        <taxon>Pseudomonadati</taxon>
        <taxon>Pseudomonadota</taxon>
        <taxon>Alphaproteobacteria</taxon>
        <taxon>Rhodobacterales</taxon>
        <taxon>Roseobacteraceae</taxon>
        <taxon>Seohaeicola</taxon>
    </lineage>
</organism>
<sequence>MGQLVEQFGLVGQIRLGRRLQFGCIRRELRQFLGGHGVGAQNLCTGGYGIPDYQPECRNDRFESGMTKAHNNQV</sequence>
<comment type="caution">
    <text evidence="1">The sequence shown here is derived from an EMBL/GenBank/DDBJ whole genome shotgun (WGS) entry which is preliminary data.</text>
</comment>
<reference evidence="1" key="1">
    <citation type="journal article" date="2014" name="Int. J. Syst. Evol. Microbiol.">
        <title>Complete genome sequence of Corynebacterium casei LMG S-19264T (=DSM 44701T), isolated from a smear-ripened cheese.</title>
        <authorList>
            <consortium name="US DOE Joint Genome Institute (JGI-PGF)"/>
            <person name="Walter F."/>
            <person name="Albersmeier A."/>
            <person name="Kalinowski J."/>
            <person name="Ruckert C."/>
        </authorList>
    </citation>
    <scope>NUCLEOTIDE SEQUENCE</scope>
    <source>
        <strain evidence="1">KCTC 42650</strain>
    </source>
</reference>
<reference evidence="1" key="2">
    <citation type="submission" date="2020-09" db="EMBL/GenBank/DDBJ databases">
        <authorList>
            <person name="Sun Q."/>
            <person name="Kim S."/>
        </authorList>
    </citation>
    <scope>NUCLEOTIDE SEQUENCE</scope>
    <source>
        <strain evidence="1">KCTC 42650</strain>
    </source>
</reference>
<proteinExistence type="predicted"/>
<keyword evidence="2" id="KW-1185">Reference proteome</keyword>
<dbReference type="EMBL" id="BNCJ01000005">
    <property type="protein sequence ID" value="GHF51172.1"/>
    <property type="molecule type" value="Genomic_DNA"/>
</dbReference>
<protein>
    <submittedName>
        <fullName evidence="1">Uncharacterized protein</fullName>
    </submittedName>
</protein>
<name>A0A8J3GYH1_9RHOB</name>
<evidence type="ECO:0000313" key="2">
    <source>
        <dbReference type="Proteomes" id="UP000626220"/>
    </source>
</evidence>
<dbReference type="AlphaFoldDB" id="A0A8J3GYH1"/>
<evidence type="ECO:0000313" key="1">
    <source>
        <dbReference type="EMBL" id="GHF51172.1"/>
    </source>
</evidence>
<dbReference type="Proteomes" id="UP000626220">
    <property type="component" value="Unassembled WGS sequence"/>
</dbReference>